<feature type="transmembrane region" description="Helical" evidence="1">
    <location>
        <begin position="207"/>
        <end position="225"/>
    </location>
</feature>
<feature type="transmembrane region" description="Helical" evidence="1">
    <location>
        <begin position="281"/>
        <end position="299"/>
    </location>
</feature>
<dbReference type="AlphaFoldDB" id="A0A1H0EK65"/>
<dbReference type="STRING" id="237069.SAMN05216498_3185"/>
<evidence type="ECO:0000313" key="2">
    <source>
        <dbReference type="EMBL" id="SDN82730.1"/>
    </source>
</evidence>
<accession>A0A1H0EK65</accession>
<dbReference type="OrthoDB" id="1707224at2"/>
<sequence length="522" mass="59708">MFYCTKCGTANSRKANYCIHDGYPLHKPEAHFNINHIDTISCDNCGADRMHGAIYCHACGETYEHIRTREVDHSKASIPFKKNDVKQGLIKTFPFAILAVLILWFGSYLSLNDVQPTNFDHSEINPEVELVNQYRFMIDRYEQMNLQAKGDNRTFRMGESTEDRVSSLSPVDVMMLSNLASVHLTYQNDSVSGDPELVRNQESRAGLVYYLFLAMLSIAIAGFIYMKWARLSNWKAIITHLLSFGLWYSVIIFLISLMVTYSSEDANFEVTYSYSYISIDALWTSFIISLVALSFVFLYQRHIRFPHWLRAVRLSLTTFMILILVFLGVTTVFYLTKLQSVQAFEMLQGIPLVSSLVIIAQVAVILLNLVFMNSFQFSAKGDISEAMSYHLIQKINGDAMPEEWFQGFMMIEGLLWALVGIAFIILLWVSYRLSTLTLVNRLKQVIIYSLSFTFVMTLISRGATMYFENLTPDYDGWYEIGFGTLQTLVTFFVITFVITLLGSFLFTKVRSGDKHEQTDLAA</sequence>
<feature type="transmembrane region" description="Helical" evidence="1">
    <location>
        <begin position="347"/>
        <end position="371"/>
    </location>
</feature>
<protein>
    <submittedName>
        <fullName evidence="2">Double zinc ribbon</fullName>
    </submittedName>
</protein>
<feature type="transmembrane region" description="Helical" evidence="1">
    <location>
        <begin position="311"/>
        <end position="335"/>
    </location>
</feature>
<feature type="transmembrane region" description="Helical" evidence="1">
    <location>
        <begin position="488"/>
        <end position="506"/>
    </location>
</feature>
<keyword evidence="1" id="KW-1133">Transmembrane helix</keyword>
<organism evidence="2 3">
    <name type="scientific">Tenuibacillus multivorans</name>
    <dbReference type="NCBI Taxonomy" id="237069"/>
    <lineage>
        <taxon>Bacteria</taxon>
        <taxon>Bacillati</taxon>
        <taxon>Bacillota</taxon>
        <taxon>Bacilli</taxon>
        <taxon>Bacillales</taxon>
        <taxon>Bacillaceae</taxon>
        <taxon>Tenuibacillus</taxon>
    </lineage>
</organism>
<evidence type="ECO:0000313" key="3">
    <source>
        <dbReference type="Proteomes" id="UP000199334"/>
    </source>
</evidence>
<feature type="transmembrane region" description="Helical" evidence="1">
    <location>
        <begin position="89"/>
        <end position="111"/>
    </location>
</feature>
<proteinExistence type="predicted"/>
<evidence type="ECO:0000256" key="1">
    <source>
        <dbReference type="SAM" id="Phobius"/>
    </source>
</evidence>
<keyword evidence="1" id="KW-0812">Transmembrane</keyword>
<feature type="transmembrane region" description="Helical" evidence="1">
    <location>
        <begin position="414"/>
        <end position="433"/>
    </location>
</feature>
<keyword evidence="1" id="KW-0472">Membrane</keyword>
<feature type="transmembrane region" description="Helical" evidence="1">
    <location>
        <begin position="237"/>
        <end position="261"/>
    </location>
</feature>
<feature type="transmembrane region" description="Helical" evidence="1">
    <location>
        <begin position="445"/>
        <end position="467"/>
    </location>
</feature>
<name>A0A1H0EK65_9BACI</name>
<reference evidence="2 3" key="1">
    <citation type="submission" date="2016-10" db="EMBL/GenBank/DDBJ databases">
        <authorList>
            <person name="de Groot N.N."/>
        </authorList>
    </citation>
    <scope>NUCLEOTIDE SEQUENCE [LARGE SCALE GENOMIC DNA]</scope>
    <source>
        <strain evidence="2 3">CGMCC 1.3442</strain>
    </source>
</reference>
<keyword evidence="3" id="KW-1185">Reference proteome</keyword>
<dbReference type="EMBL" id="FNIG01000009">
    <property type="protein sequence ID" value="SDN82730.1"/>
    <property type="molecule type" value="Genomic_DNA"/>
</dbReference>
<gene>
    <name evidence="2" type="ORF">SAMN05216498_3185</name>
</gene>
<dbReference type="RefSeq" id="WP_093857558.1">
    <property type="nucleotide sequence ID" value="NZ_BJVZ01000009.1"/>
</dbReference>
<dbReference type="Proteomes" id="UP000199334">
    <property type="component" value="Unassembled WGS sequence"/>
</dbReference>